<proteinExistence type="predicted"/>
<reference evidence="3" key="1">
    <citation type="journal article" date="2022" name="Microb. Genom.">
        <title>A global pangenome for the wheat fungal pathogen Pyrenophora tritici-repentis and prediction of effector protein structural homology.</title>
        <authorList>
            <person name="Moolhuijzen P.M."/>
            <person name="See P.T."/>
            <person name="Shi G."/>
            <person name="Powell H.R."/>
            <person name="Cockram J."/>
            <person name="Jorgensen L.N."/>
            <person name="Benslimane H."/>
            <person name="Strelkov S.E."/>
            <person name="Turner J."/>
            <person name="Liu Z."/>
            <person name="Moffat C.S."/>
        </authorList>
    </citation>
    <scope>NUCLEOTIDE SEQUENCE [LARGE SCALE GENOMIC DNA]</scope>
</reference>
<dbReference type="Gene3D" id="1.20.58.340">
    <property type="entry name" value="Magnesium transport protein CorA, transmembrane region"/>
    <property type="match status" value="1"/>
</dbReference>
<dbReference type="EMBL" id="NRDI02000002">
    <property type="protein sequence ID" value="KAI1519623.1"/>
    <property type="molecule type" value="Genomic_DNA"/>
</dbReference>
<accession>A0A2W1GPG6</accession>
<keyword evidence="3" id="KW-1185">Reference proteome</keyword>
<keyword evidence="1" id="KW-0812">Transmembrane</keyword>
<evidence type="ECO:0000256" key="1">
    <source>
        <dbReference type="SAM" id="Phobius"/>
    </source>
</evidence>
<dbReference type="Pfam" id="PF01544">
    <property type="entry name" value="CorA"/>
    <property type="match status" value="1"/>
</dbReference>
<protein>
    <submittedName>
        <fullName evidence="2">CorA Mg2+ transporter protein</fullName>
    </submittedName>
</protein>
<keyword evidence="1" id="KW-0472">Membrane</keyword>
<dbReference type="Proteomes" id="UP000249757">
    <property type="component" value="Unassembled WGS sequence"/>
</dbReference>
<evidence type="ECO:0000313" key="3">
    <source>
        <dbReference type="Proteomes" id="UP000249757"/>
    </source>
</evidence>
<dbReference type="InterPro" id="IPR002523">
    <property type="entry name" value="MgTranspt_CorA/ZnTranspt_ZntB"/>
</dbReference>
<dbReference type="OrthoDB" id="5396681at2759"/>
<dbReference type="GO" id="GO:0046873">
    <property type="term" value="F:metal ion transmembrane transporter activity"/>
    <property type="evidence" value="ECO:0007669"/>
    <property type="project" value="InterPro"/>
</dbReference>
<feature type="transmembrane region" description="Helical" evidence="1">
    <location>
        <begin position="418"/>
        <end position="442"/>
    </location>
</feature>
<dbReference type="AlphaFoldDB" id="A0A2W1GPG6"/>
<comment type="caution">
    <text evidence="2">The sequence shown here is derived from an EMBL/GenBank/DDBJ whole genome shotgun (WGS) entry which is preliminary data.</text>
</comment>
<sequence>MGNNDDKDYPFNLPTYIAAFDDGQLASQELKHERRSWRSEGYAEDSHIQIFDHNHGIGTIGFHNDDGIDKLLGEAPPQVRFVLILPMVHERIADTASQVIETADLFRRNELYDDGSIDPSEPEPPVRWEASRFNISRRSLIKILTKYDIAPAACSHLRGQEQIFGSRVTKSEQGHVQGFEFWYAIRARAYFREVDMDADLKITVVTKYSPATNSTIVLLKYRSYNDLTCKLKLELMSKLYELVTEPSTQEVAKSPFAISLLHFNSTAQWYRRAARDPRDSVRGEEEKAHVKSEDQKNEVNAINVRRLHLTMRNLDQDKVQLTFILDVIDRLRKQHDLFYRLVRKTPDQDQRDWLYLRVEEEFDRLDSQLTYFRSSIEDVANRAQRLLDLLFNLSGQQNARWSEKVGKQAMYESASMRAIAIVSMLFLPGTFICGVLGTNLFYQESSSSGSPSNMAESAFRAASQWWILLITIVPLTCLTFLAWYMWRRRTENEISRKIAREDEEAGKLQKGLRRKSSARRRSTFANIEWTRRFSTRN</sequence>
<dbReference type="GO" id="GO:0016020">
    <property type="term" value="C:membrane"/>
    <property type="evidence" value="ECO:0007669"/>
    <property type="project" value="InterPro"/>
</dbReference>
<gene>
    <name evidence="2" type="ORF">Ptr86124_002751</name>
</gene>
<organism evidence="2 3">
    <name type="scientific">Pyrenophora tritici-repentis</name>
    <dbReference type="NCBI Taxonomy" id="45151"/>
    <lineage>
        <taxon>Eukaryota</taxon>
        <taxon>Fungi</taxon>
        <taxon>Dikarya</taxon>
        <taxon>Ascomycota</taxon>
        <taxon>Pezizomycotina</taxon>
        <taxon>Dothideomycetes</taxon>
        <taxon>Pleosporomycetidae</taxon>
        <taxon>Pleosporales</taxon>
        <taxon>Pleosporineae</taxon>
        <taxon>Pleosporaceae</taxon>
        <taxon>Pyrenophora</taxon>
    </lineage>
</organism>
<keyword evidence="1" id="KW-1133">Transmembrane helix</keyword>
<evidence type="ECO:0000313" key="2">
    <source>
        <dbReference type="EMBL" id="KAI1519623.1"/>
    </source>
</evidence>
<feature type="transmembrane region" description="Helical" evidence="1">
    <location>
        <begin position="462"/>
        <end position="486"/>
    </location>
</feature>
<name>A0A2W1GPG6_9PLEO</name>